<dbReference type="Proteomes" id="UP000095280">
    <property type="component" value="Unplaced"/>
</dbReference>
<proteinExistence type="predicted"/>
<feature type="chain" id="PRO_5009321727" evidence="1">
    <location>
        <begin position="27"/>
        <end position="301"/>
    </location>
</feature>
<keyword evidence="2" id="KW-1185">Reference proteome</keyword>
<organism evidence="2 3">
    <name type="scientific">Macrostomum lignano</name>
    <dbReference type="NCBI Taxonomy" id="282301"/>
    <lineage>
        <taxon>Eukaryota</taxon>
        <taxon>Metazoa</taxon>
        <taxon>Spiralia</taxon>
        <taxon>Lophotrochozoa</taxon>
        <taxon>Platyhelminthes</taxon>
        <taxon>Rhabditophora</taxon>
        <taxon>Macrostomorpha</taxon>
        <taxon>Macrostomida</taxon>
        <taxon>Macrostomidae</taxon>
        <taxon>Macrostomum</taxon>
    </lineage>
</organism>
<evidence type="ECO:0000313" key="2">
    <source>
        <dbReference type="Proteomes" id="UP000095280"/>
    </source>
</evidence>
<reference evidence="3" key="1">
    <citation type="submission" date="2016-11" db="UniProtKB">
        <authorList>
            <consortium name="WormBaseParasite"/>
        </authorList>
    </citation>
    <scope>IDENTIFICATION</scope>
</reference>
<name>A0A1I8JG66_9PLAT</name>
<sequence length="301" mass="33357">MMFFTKWRSLQLFFACIICLENRSKAGDHFCPNGYELEVDLTTRSHQDERLIASAVDGRMPDQCNWRLTFKSLPAPKRLVLQGLSGESGTGMEMRYQLHRSGSSDTVTCSAFGGSCYAISANRQSLPAFISGIGGDAQLASFSSLAEISEFVAANAAREKKYPFTRPLNLNQKIRFGLFHRPVNSSVYYLAKTGSGCLLQPVLNSEEFIASSNQGLCGTLRLNSSGKVVVEFDNCSQPMLSLISFPETPASRKDCNGQCSEEVLNSVLAYSQEQKETAMQESESCFTFARDSRYRARGERK</sequence>
<dbReference type="AlphaFoldDB" id="A0A1I8JG66"/>
<feature type="signal peptide" evidence="1">
    <location>
        <begin position="1"/>
        <end position="26"/>
    </location>
</feature>
<evidence type="ECO:0000256" key="1">
    <source>
        <dbReference type="SAM" id="SignalP"/>
    </source>
</evidence>
<keyword evidence="1" id="KW-0732">Signal</keyword>
<protein>
    <submittedName>
        <fullName evidence="3">CUB domain-containing protein</fullName>
    </submittedName>
</protein>
<dbReference type="WBParaSite" id="maker-uti_cns_0047880-snap-gene-0.6-mRNA-1">
    <property type="protein sequence ID" value="maker-uti_cns_0047880-snap-gene-0.6-mRNA-1"/>
    <property type="gene ID" value="maker-uti_cns_0047880-snap-gene-0.6"/>
</dbReference>
<accession>A0A1I8JG66</accession>
<evidence type="ECO:0000313" key="3">
    <source>
        <dbReference type="WBParaSite" id="maker-uti_cns_0047880-snap-gene-0.6-mRNA-1"/>
    </source>
</evidence>